<gene>
    <name evidence="2" type="ORF">GCM10010446_28570</name>
</gene>
<feature type="region of interest" description="Disordered" evidence="1">
    <location>
        <begin position="1"/>
        <end position="86"/>
    </location>
</feature>
<feature type="compositionally biased region" description="Acidic residues" evidence="1">
    <location>
        <begin position="71"/>
        <end position="85"/>
    </location>
</feature>
<sequence>MQENGGEMERENIPDPTESGLSTEDLAGPRGLGDAGEEPEGGPPAFPGESTAPAADVGASTAPGPEPVTAQEEDVPELLTTEDEESFRTRWQDVQNQFVDDPREAVHKADALVADVMQTLAATFADYKKDLEGQWKQGEEVDTEDLRKALRHYRSFFNRLLTT</sequence>
<dbReference type="EMBL" id="BAAAUD010000031">
    <property type="protein sequence ID" value="GAA2941652.1"/>
    <property type="molecule type" value="Genomic_DNA"/>
</dbReference>
<name>A0ABN3XAJ7_9ACTN</name>
<comment type="caution">
    <text evidence="2">The sequence shown here is derived from an EMBL/GenBank/DDBJ whole genome shotgun (WGS) entry which is preliminary data.</text>
</comment>
<proteinExistence type="predicted"/>
<accession>A0ABN3XAJ7</accession>
<keyword evidence="3" id="KW-1185">Reference proteome</keyword>
<evidence type="ECO:0000313" key="3">
    <source>
        <dbReference type="Proteomes" id="UP001500403"/>
    </source>
</evidence>
<reference evidence="2 3" key="1">
    <citation type="journal article" date="2019" name="Int. J. Syst. Evol. Microbiol.">
        <title>The Global Catalogue of Microorganisms (GCM) 10K type strain sequencing project: providing services to taxonomists for standard genome sequencing and annotation.</title>
        <authorList>
            <consortium name="The Broad Institute Genomics Platform"/>
            <consortium name="The Broad Institute Genome Sequencing Center for Infectious Disease"/>
            <person name="Wu L."/>
            <person name="Ma J."/>
        </authorList>
    </citation>
    <scope>NUCLEOTIDE SEQUENCE [LARGE SCALE GENOMIC DNA]</scope>
    <source>
        <strain evidence="2 3">JCM 9088</strain>
    </source>
</reference>
<protein>
    <submittedName>
        <fullName evidence="2">Uncharacterized protein</fullName>
    </submittedName>
</protein>
<evidence type="ECO:0000256" key="1">
    <source>
        <dbReference type="SAM" id="MobiDB-lite"/>
    </source>
</evidence>
<dbReference type="Proteomes" id="UP001500403">
    <property type="component" value="Unassembled WGS sequence"/>
</dbReference>
<organism evidence="2 3">
    <name type="scientific">Streptomyces enissocaesilis</name>
    <dbReference type="NCBI Taxonomy" id="332589"/>
    <lineage>
        <taxon>Bacteria</taxon>
        <taxon>Bacillati</taxon>
        <taxon>Actinomycetota</taxon>
        <taxon>Actinomycetes</taxon>
        <taxon>Kitasatosporales</taxon>
        <taxon>Streptomycetaceae</taxon>
        <taxon>Streptomyces</taxon>
        <taxon>Streptomyces rochei group</taxon>
    </lineage>
</organism>
<evidence type="ECO:0000313" key="2">
    <source>
        <dbReference type="EMBL" id="GAA2941652.1"/>
    </source>
</evidence>